<dbReference type="AlphaFoldDB" id="A0A2H1EH28"/>
<organism evidence="1 2">
    <name type="scientific">Nitrosotalea sinensis</name>
    <dbReference type="NCBI Taxonomy" id="1499975"/>
    <lineage>
        <taxon>Archaea</taxon>
        <taxon>Nitrososphaerota</taxon>
        <taxon>Nitrososphaeria</taxon>
        <taxon>Nitrosotaleales</taxon>
        <taxon>Nitrosotaleaceae</taxon>
        <taxon>Nitrosotalea</taxon>
    </lineage>
</organism>
<evidence type="ECO:0000313" key="2">
    <source>
        <dbReference type="Proteomes" id="UP000232412"/>
    </source>
</evidence>
<dbReference type="Proteomes" id="UP000232412">
    <property type="component" value="Unassembled WGS sequence"/>
</dbReference>
<name>A0A2H1EH28_9ARCH</name>
<accession>A0A2H1EH28</accession>
<gene>
    <name evidence="1" type="ORF">NSIN_20744</name>
</gene>
<proteinExistence type="predicted"/>
<protein>
    <submittedName>
        <fullName evidence="1">Uncharacterized protein</fullName>
    </submittedName>
</protein>
<keyword evidence="2" id="KW-1185">Reference proteome</keyword>
<dbReference type="OrthoDB" id="8209at2157"/>
<sequence length="87" mass="9800">MSVDISLPNFVECKTILPNACWVEAQNDQKDAVLLVSVPCEDLSSIVVIDTNGKRSEMCFSIGSMVKIHENKLYYNKNRLEDCDSED</sequence>
<dbReference type="RefSeq" id="WP_101009718.1">
    <property type="nucleotide sequence ID" value="NZ_FRFC01000003.1"/>
</dbReference>
<dbReference type="EMBL" id="FRFC01000003">
    <property type="protein sequence ID" value="SHO45692.1"/>
    <property type="molecule type" value="Genomic_DNA"/>
</dbReference>
<evidence type="ECO:0000313" key="1">
    <source>
        <dbReference type="EMBL" id="SHO45692.1"/>
    </source>
</evidence>
<reference evidence="2" key="1">
    <citation type="submission" date="2016-12" db="EMBL/GenBank/DDBJ databases">
        <authorList>
            <person name="Herbold C."/>
        </authorList>
    </citation>
    <scope>NUCLEOTIDE SEQUENCE [LARGE SCALE GENOMIC DNA]</scope>
</reference>